<feature type="domain" description="Glycosyltransferase 2-like" evidence="1">
    <location>
        <begin position="8"/>
        <end position="112"/>
    </location>
</feature>
<accession>A0A212L147</accession>
<gene>
    <name evidence="2" type="ORF">KL86PLE_100086</name>
</gene>
<dbReference type="Pfam" id="PF00535">
    <property type="entry name" value="Glycos_transf_2"/>
    <property type="match status" value="1"/>
</dbReference>
<dbReference type="PANTHER" id="PTHR48090:SF7">
    <property type="entry name" value="RFBJ PROTEIN"/>
    <property type="match status" value="1"/>
</dbReference>
<protein>
    <submittedName>
        <fullName evidence="2">Glycosyl transferase family protein</fullName>
    </submittedName>
</protein>
<reference evidence="2" key="1">
    <citation type="submission" date="2016-08" db="EMBL/GenBank/DDBJ databases">
        <authorList>
            <person name="Seilhamer J.J."/>
        </authorList>
    </citation>
    <scope>NUCLEOTIDE SEQUENCE</scope>
    <source>
        <strain evidence="2">86</strain>
    </source>
</reference>
<organism evidence="2">
    <name type="scientific">uncultured Pleomorphomonas sp</name>
    <dbReference type="NCBI Taxonomy" id="442121"/>
    <lineage>
        <taxon>Bacteria</taxon>
        <taxon>Pseudomonadati</taxon>
        <taxon>Pseudomonadota</taxon>
        <taxon>Alphaproteobacteria</taxon>
        <taxon>Hyphomicrobiales</taxon>
        <taxon>Pleomorphomonadaceae</taxon>
        <taxon>Pleomorphomonas</taxon>
        <taxon>environmental samples</taxon>
    </lineage>
</organism>
<dbReference type="InterPro" id="IPR001173">
    <property type="entry name" value="Glyco_trans_2-like"/>
</dbReference>
<name>A0A212L147_9HYPH</name>
<dbReference type="SUPFAM" id="SSF53448">
    <property type="entry name" value="Nucleotide-diphospho-sugar transferases"/>
    <property type="match status" value="1"/>
</dbReference>
<dbReference type="Gene3D" id="3.90.550.10">
    <property type="entry name" value="Spore Coat Polysaccharide Biosynthesis Protein SpsA, Chain A"/>
    <property type="match status" value="1"/>
</dbReference>
<keyword evidence="2" id="KW-0808">Transferase</keyword>
<evidence type="ECO:0000259" key="1">
    <source>
        <dbReference type="Pfam" id="PF00535"/>
    </source>
</evidence>
<dbReference type="InterPro" id="IPR029044">
    <property type="entry name" value="Nucleotide-diphossugar_trans"/>
</dbReference>
<dbReference type="GO" id="GO:0016740">
    <property type="term" value="F:transferase activity"/>
    <property type="evidence" value="ECO:0007669"/>
    <property type="project" value="UniProtKB-KW"/>
</dbReference>
<dbReference type="CDD" id="cd04179">
    <property type="entry name" value="DPM_DPG-synthase_like"/>
    <property type="match status" value="1"/>
</dbReference>
<proteinExistence type="predicted"/>
<sequence>MTGPRFTCLIPAFNEAARLPGVLRAVVGHRRLDRVLVVDDGSTDGTGDVALRHGAELLRAPDNRGKTQALRLGLQTVRTSHVVLVDADLQGLTAEAVDALIAPVADGTAYASVSLRGNAPWVWRRIGIDYISGERVFPMVLIADRLAALDHLRRFGFEVFLNRLLIAGGQRVAIVGWPGVASPAKAVKRGLWRGIYADAAMLWDIAGTIGPMGAVGQIRELTRLAKR</sequence>
<dbReference type="EMBL" id="FMJD01000002">
    <property type="protein sequence ID" value="SCM71283.1"/>
    <property type="molecule type" value="Genomic_DNA"/>
</dbReference>
<dbReference type="InterPro" id="IPR050256">
    <property type="entry name" value="Glycosyltransferase_2"/>
</dbReference>
<dbReference type="PANTHER" id="PTHR48090">
    <property type="entry name" value="UNDECAPRENYL-PHOSPHATE 4-DEOXY-4-FORMAMIDO-L-ARABINOSE TRANSFERASE-RELATED"/>
    <property type="match status" value="1"/>
</dbReference>
<dbReference type="RefSeq" id="WP_288198930.1">
    <property type="nucleotide sequence ID" value="NZ_LT608334.1"/>
</dbReference>
<dbReference type="AlphaFoldDB" id="A0A212L147"/>
<evidence type="ECO:0000313" key="2">
    <source>
        <dbReference type="EMBL" id="SCM71283.1"/>
    </source>
</evidence>